<feature type="transmembrane region" description="Helical" evidence="1">
    <location>
        <begin position="50"/>
        <end position="71"/>
    </location>
</feature>
<dbReference type="EMBL" id="GGFL01014130">
    <property type="protein sequence ID" value="MBW78308.1"/>
    <property type="molecule type" value="Transcribed_RNA"/>
</dbReference>
<protein>
    <submittedName>
        <fullName evidence="2">Uncharacterized protein</fullName>
    </submittedName>
</protein>
<proteinExistence type="predicted"/>
<feature type="transmembrane region" description="Helical" evidence="1">
    <location>
        <begin position="12"/>
        <end position="38"/>
    </location>
</feature>
<keyword evidence="1" id="KW-0472">Membrane</keyword>
<evidence type="ECO:0000256" key="1">
    <source>
        <dbReference type="SAM" id="Phobius"/>
    </source>
</evidence>
<dbReference type="AlphaFoldDB" id="A0A2M4DMF4"/>
<accession>A0A2M4DMF4</accession>
<evidence type="ECO:0000313" key="2">
    <source>
        <dbReference type="EMBL" id="MBW78308.1"/>
    </source>
</evidence>
<name>A0A2M4DMF4_ANODA</name>
<keyword evidence="1" id="KW-0812">Transmembrane</keyword>
<reference evidence="2" key="1">
    <citation type="submission" date="2018-01" db="EMBL/GenBank/DDBJ databases">
        <title>An insight into the sialome of Amazonian anophelines.</title>
        <authorList>
            <person name="Ribeiro J.M."/>
            <person name="Scarpassa V."/>
            <person name="Calvo E."/>
        </authorList>
    </citation>
    <scope>NUCLEOTIDE SEQUENCE</scope>
</reference>
<keyword evidence="1" id="KW-1133">Transmembrane helix</keyword>
<organism evidence="2">
    <name type="scientific">Anopheles darlingi</name>
    <name type="common">Mosquito</name>
    <dbReference type="NCBI Taxonomy" id="43151"/>
    <lineage>
        <taxon>Eukaryota</taxon>
        <taxon>Metazoa</taxon>
        <taxon>Ecdysozoa</taxon>
        <taxon>Arthropoda</taxon>
        <taxon>Hexapoda</taxon>
        <taxon>Insecta</taxon>
        <taxon>Pterygota</taxon>
        <taxon>Neoptera</taxon>
        <taxon>Endopterygota</taxon>
        <taxon>Diptera</taxon>
        <taxon>Nematocera</taxon>
        <taxon>Culicoidea</taxon>
        <taxon>Culicidae</taxon>
        <taxon>Anophelinae</taxon>
        <taxon>Anopheles</taxon>
    </lineage>
</organism>
<sequence length="72" mass="8417">MPTLLPVLHLFNFYSVSFLFICFFFFMPIHLNIADYFLYQDGCLSGIHKLSTFSTIALVFCFVKPFCLHLLL</sequence>